<evidence type="ECO:0000256" key="2">
    <source>
        <dbReference type="ARBA" id="ARBA00023315"/>
    </source>
</evidence>
<keyword evidence="1 5" id="KW-0808">Transferase</keyword>
<dbReference type="RefSeq" id="WP_377929194.1">
    <property type="nucleotide sequence ID" value="NZ_JBHUEM010000028.1"/>
</dbReference>
<dbReference type="InterPro" id="IPR016181">
    <property type="entry name" value="Acyl_CoA_acyltransferase"/>
</dbReference>
<evidence type="ECO:0000259" key="4">
    <source>
        <dbReference type="PROSITE" id="PS51186"/>
    </source>
</evidence>
<protein>
    <submittedName>
        <fullName evidence="5">GNAT family N-acetyltransferase</fullName>
        <ecNumber evidence="5">2.3.-.-</ecNumber>
    </submittedName>
</protein>
<comment type="caution">
    <text evidence="5">The sequence shown here is derived from an EMBL/GenBank/DDBJ whole genome shotgun (WGS) entry which is preliminary data.</text>
</comment>
<accession>A0ABW4LS25</accession>
<dbReference type="Proteomes" id="UP001597214">
    <property type="component" value="Unassembled WGS sequence"/>
</dbReference>
<dbReference type="GO" id="GO:0016746">
    <property type="term" value="F:acyltransferase activity"/>
    <property type="evidence" value="ECO:0007669"/>
    <property type="project" value="UniProtKB-KW"/>
</dbReference>
<reference evidence="6" key="1">
    <citation type="journal article" date="2019" name="Int. J. Syst. Evol. Microbiol.">
        <title>The Global Catalogue of Microorganisms (GCM) 10K type strain sequencing project: providing services to taxonomists for standard genome sequencing and annotation.</title>
        <authorList>
            <consortium name="The Broad Institute Genomics Platform"/>
            <consortium name="The Broad Institute Genome Sequencing Center for Infectious Disease"/>
            <person name="Wu L."/>
            <person name="Ma J."/>
        </authorList>
    </citation>
    <scope>NUCLEOTIDE SEQUENCE [LARGE SCALE GENOMIC DNA]</scope>
    <source>
        <strain evidence="6">CCUG 49339</strain>
    </source>
</reference>
<evidence type="ECO:0000256" key="3">
    <source>
        <dbReference type="ARBA" id="ARBA00038502"/>
    </source>
</evidence>
<evidence type="ECO:0000313" key="6">
    <source>
        <dbReference type="Proteomes" id="UP001597214"/>
    </source>
</evidence>
<keyword evidence="6" id="KW-1185">Reference proteome</keyword>
<dbReference type="Gene3D" id="3.40.630.30">
    <property type="match status" value="1"/>
</dbReference>
<dbReference type="EMBL" id="JBHUEM010000028">
    <property type="protein sequence ID" value="MFD1737975.1"/>
    <property type="molecule type" value="Genomic_DNA"/>
</dbReference>
<comment type="similarity">
    <text evidence="3">Belongs to the acetyltransferase family. RimJ subfamily.</text>
</comment>
<dbReference type="SUPFAM" id="SSF55729">
    <property type="entry name" value="Acyl-CoA N-acyltransferases (Nat)"/>
    <property type="match status" value="1"/>
</dbReference>
<evidence type="ECO:0000313" key="5">
    <source>
        <dbReference type="EMBL" id="MFD1737975.1"/>
    </source>
</evidence>
<dbReference type="Pfam" id="PF13302">
    <property type="entry name" value="Acetyltransf_3"/>
    <property type="match status" value="1"/>
</dbReference>
<dbReference type="InterPro" id="IPR051531">
    <property type="entry name" value="N-acetyltransferase"/>
</dbReference>
<evidence type="ECO:0000256" key="1">
    <source>
        <dbReference type="ARBA" id="ARBA00022679"/>
    </source>
</evidence>
<organism evidence="5 6">
    <name type="scientific">Bacillus salitolerans</name>
    <dbReference type="NCBI Taxonomy" id="1437434"/>
    <lineage>
        <taxon>Bacteria</taxon>
        <taxon>Bacillati</taxon>
        <taxon>Bacillota</taxon>
        <taxon>Bacilli</taxon>
        <taxon>Bacillales</taxon>
        <taxon>Bacillaceae</taxon>
        <taxon>Bacillus</taxon>
    </lineage>
</organism>
<dbReference type="InterPro" id="IPR000182">
    <property type="entry name" value="GNAT_dom"/>
</dbReference>
<gene>
    <name evidence="5" type="ORF">ACFSCX_15670</name>
</gene>
<dbReference type="PANTHER" id="PTHR43792:SF8">
    <property type="entry name" value="[RIBOSOMAL PROTEIN US5]-ALANINE N-ACETYLTRANSFERASE"/>
    <property type="match status" value="1"/>
</dbReference>
<keyword evidence="2 5" id="KW-0012">Acyltransferase</keyword>
<dbReference type="EC" id="2.3.-.-" evidence="5"/>
<name>A0ABW4LS25_9BACI</name>
<dbReference type="PANTHER" id="PTHR43792">
    <property type="entry name" value="GNAT FAMILY, PUTATIVE (AFU_ORTHOLOGUE AFUA_3G00765)-RELATED-RELATED"/>
    <property type="match status" value="1"/>
</dbReference>
<proteinExistence type="inferred from homology"/>
<feature type="domain" description="N-acetyltransferase" evidence="4">
    <location>
        <begin position="8"/>
        <end position="178"/>
    </location>
</feature>
<sequence length="186" mass="21484">MILYGERVQLRFLERNDAEEFLELLLKNKDYWGRYEPLRDEAYYTLEKRAIEIEENYKDASNGRGYSWGIFIDKGNTLIGDISLYGVKPTPFSSGSVGYSIDYDQAGNGYATEALRLVLAFAFDYAQLHRVQAGAALDNEGSIRVLEKVGFIQEGISRKNLKINGEWKDHYQYAIIDEDWQLQKEK</sequence>
<dbReference type="PROSITE" id="PS51186">
    <property type="entry name" value="GNAT"/>
    <property type="match status" value="1"/>
</dbReference>